<sequence length="146" mass="17532">MKINFSKSRTSSNNIPLGLRDIFMTLPLKDKTYKYPRDVQAEVWEQWFKNHYLSAENIIQLWLTISNIFEKDIYSSKDIHTMTLKLLNEFRSFIIKFAENIAEKDIINNVREIEKLLISLNLNEKQIIGYYKQPFRKDKSRQKIIK</sequence>
<keyword evidence="2" id="KW-1185">Reference proteome</keyword>
<dbReference type="RefSeq" id="WP_106872096.1">
    <property type="nucleotide sequence ID" value="NZ_CP053841.1"/>
</dbReference>
<organism evidence="1 2">
    <name type="scientific">Campylobacter blaseri</name>
    <dbReference type="NCBI Taxonomy" id="2042961"/>
    <lineage>
        <taxon>Bacteria</taxon>
        <taxon>Pseudomonadati</taxon>
        <taxon>Campylobacterota</taxon>
        <taxon>Epsilonproteobacteria</taxon>
        <taxon>Campylobacterales</taxon>
        <taxon>Campylobacteraceae</taxon>
        <taxon>Campylobacter</taxon>
    </lineage>
</organism>
<protein>
    <submittedName>
        <fullName evidence="1">Uncharacterized protein</fullName>
    </submittedName>
</protein>
<accession>A0A2P8QZ70</accession>
<proteinExistence type="predicted"/>
<dbReference type="EMBL" id="PDHH01000006">
    <property type="protein sequence ID" value="PSM51537.1"/>
    <property type="molecule type" value="Genomic_DNA"/>
</dbReference>
<name>A0A2P8QZ70_9BACT</name>
<gene>
    <name evidence="1" type="ORF">CQ405_06990</name>
</gene>
<evidence type="ECO:0000313" key="2">
    <source>
        <dbReference type="Proteomes" id="UP000240535"/>
    </source>
</evidence>
<dbReference type="AlphaFoldDB" id="A0A2P8QZ70"/>
<dbReference type="Proteomes" id="UP000240535">
    <property type="component" value="Unassembled WGS sequence"/>
</dbReference>
<evidence type="ECO:0000313" key="1">
    <source>
        <dbReference type="EMBL" id="PSM51537.1"/>
    </source>
</evidence>
<reference evidence="2" key="1">
    <citation type="submission" date="2017-10" db="EMBL/GenBank/DDBJ databases">
        <title>Campylobacter species from seals.</title>
        <authorList>
            <person name="Gilbert M.J."/>
            <person name="Zomer A.L."/>
            <person name="Timmerman A.J."/>
            <person name="Duim B."/>
            <person name="Wagenaar J.A."/>
        </authorList>
    </citation>
    <scope>NUCLEOTIDE SEQUENCE [LARGE SCALE GENOMIC DNA]</scope>
    <source>
        <strain evidence="2">17S00004-5</strain>
    </source>
</reference>
<comment type="caution">
    <text evidence="1">The sequence shown here is derived from an EMBL/GenBank/DDBJ whole genome shotgun (WGS) entry which is preliminary data.</text>
</comment>
<dbReference type="OrthoDB" id="366844at2"/>